<dbReference type="SUPFAM" id="SSF56112">
    <property type="entry name" value="Protein kinase-like (PK-like)"/>
    <property type="match status" value="1"/>
</dbReference>
<keyword evidence="2" id="KW-0723">Serine/threonine-protein kinase</keyword>
<dbReference type="Proteomes" id="UP001604277">
    <property type="component" value="Unassembled WGS sequence"/>
</dbReference>
<evidence type="ECO:0000313" key="11">
    <source>
        <dbReference type="Proteomes" id="UP001604277"/>
    </source>
</evidence>
<evidence type="ECO:0000256" key="5">
    <source>
        <dbReference type="ARBA" id="ARBA00022777"/>
    </source>
</evidence>
<evidence type="ECO:0000313" key="10">
    <source>
        <dbReference type="EMBL" id="KAL2528922.1"/>
    </source>
</evidence>
<reference evidence="11" key="1">
    <citation type="submission" date="2024-07" db="EMBL/GenBank/DDBJ databases">
        <title>Two chromosome-level genome assemblies of Korean endemic species Abeliophyllum distichum and Forsythia ovata (Oleaceae).</title>
        <authorList>
            <person name="Jang H."/>
        </authorList>
    </citation>
    <scope>NUCLEOTIDE SEQUENCE [LARGE SCALE GENOMIC DNA]</scope>
</reference>
<keyword evidence="4" id="KW-0547">Nucleotide-binding</keyword>
<dbReference type="EMBL" id="JBFOLJ010000006">
    <property type="protein sequence ID" value="KAL2528922.1"/>
    <property type="molecule type" value="Genomic_DNA"/>
</dbReference>
<keyword evidence="11" id="KW-1185">Reference proteome</keyword>
<organism evidence="10 11">
    <name type="scientific">Forsythia ovata</name>
    <dbReference type="NCBI Taxonomy" id="205694"/>
    <lineage>
        <taxon>Eukaryota</taxon>
        <taxon>Viridiplantae</taxon>
        <taxon>Streptophyta</taxon>
        <taxon>Embryophyta</taxon>
        <taxon>Tracheophyta</taxon>
        <taxon>Spermatophyta</taxon>
        <taxon>Magnoliopsida</taxon>
        <taxon>eudicotyledons</taxon>
        <taxon>Gunneridae</taxon>
        <taxon>Pentapetalae</taxon>
        <taxon>asterids</taxon>
        <taxon>lamiids</taxon>
        <taxon>Lamiales</taxon>
        <taxon>Oleaceae</taxon>
        <taxon>Forsythieae</taxon>
        <taxon>Forsythia</taxon>
    </lineage>
</organism>
<name>A0ABD1UVE4_9LAMI</name>
<proteinExistence type="predicted"/>
<comment type="catalytic activity">
    <reaction evidence="8">
        <text>L-seryl-[protein] + ATP = O-phospho-L-seryl-[protein] + ADP + H(+)</text>
        <dbReference type="Rhea" id="RHEA:17989"/>
        <dbReference type="Rhea" id="RHEA-COMP:9863"/>
        <dbReference type="Rhea" id="RHEA-COMP:11604"/>
        <dbReference type="ChEBI" id="CHEBI:15378"/>
        <dbReference type="ChEBI" id="CHEBI:29999"/>
        <dbReference type="ChEBI" id="CHEBI:30616"/>
        <dbReference type="ChEBI" id="CHEBI:83421"/>
        <dbReference type="ChEBI" id="CHEBI:456216"/>
        <dbReference type="EC" id="2.7.11.1"/>
    </reaction>
</comment>
<dbReference type="AlphaFoldDB" id="A0ABD1UVE4"/>
<evidence type="ECO:0000259" key="9">
    <source>
        <dbReference type="PROSITE" id="PS50011"/>
    </source>
</evidence>
<evidence type="ECO:0000256" key="6">
    <source>
        <dbReference type="ARBA" id="ARBA00022840"/>
    </source>
</evidence>
<sequence>MLTDFNLCFDTDVSPKLEDRTNIKVVSSKKYSYFSDRCQQRKERITEFIAESTTAFSRSYIRTHEYLALELISGNGHGNGVDWWAFRVLIYKLLYGKTPFKEREKEWTLQNITSRRGVNFNMIEEDKENSGMAEAGQ</sequence>
<feature type="domain" description="Protein kinase" evidence="9">
    <location>
        <begin position="1"/>
        <end position="137"/>
    </location>
</feature>
<evidence type="ECO:0000256" key="8">
    <source>
        <dbReference type="ARBA" id="ARBA00048679"/>
    </source>
</evidence>
<keyword evidence="3" id="KW-0808">Transferase</keyword>
<dbReference type="GO" id="GO:0004674">
    <property type="term" value="F:protein serine/threonine kinase activity"/>
    <property type="evidence" value="ECO:0007669"/>
    <property type="project" value="UniProtKB-KW"/>
</dbReference>
<dbReference type="Pfam" id="PF00069">
    <property type="entry name" value="Pkinase"/>
    <property type="match status" value="1"/>
</dbReference>
<dbReference type="InterPro" id="IPR011009">
    <property type="entry name" value="Kinase-like_dom_sf"/>
</dbReference>
<dbReference type="PANTHER" id="PTHR45637">
    <property type="entry name" value="FLIPPASE KINASE 1-RELATED"/>
    <property type="match status" value="1"/>
</dbReference>
<evidence type="ECO:0000256" key="2">
    <source>
        <dbReference type="ARBA" id="ARBA00022527"/>
    </source>
</evidence>
<gene>
    <name evidence="10" type="ORF">Fot_21523</name>
</gene>
<accession>A0ABD1UVE4</accession>
<comment type="caution">
    <text evidence="10">The sequence shown here is derived from an EMBL/GenBank/DDBJ whole genome shotgun (WGS) entry which is preliminary data.</text>
</comment>
<keyword evidence="6" id="KW-0067">ATP-binding</keyword>
<dbReference type="PROSITE" id="PS50011">
    <property type="entry name" value="PROTEIN_KINASE_DOM"/>
    <property type="match status" value="1"/>
</dbReference>
<dbReference type="Gene3D" id="1.10.510.10">
    <property type="entry name" value="Transferase(Phosphotransferase) domain 1"/>
    <property type="match status" value="1"/>
</dbReference>
<comment type="catalytic activity">
    <reaction evidence="7">
        <text>L-threonyl-[protein] + ATP = O-phospho-L-threonyl-[protein] + ADP + H(+)</text>
        <dbReference type="Rhea" id="RHEA:46608"/>
        <dbReference type="Rhea" id="RHEA-COMP:11060"/>
        <dbReference type="Rhea" id="RHEA-COMP:11605"/>
        <dbReference type="ChEBI" id="CHEBI:15378"/>
        <dbReference type="ChEBI" id="CHEBI:30013"/>
        <dbReference type="ChEBI" id="CHEBI:30616"/>
        <dbReference type="ChEBI" id="CHEBI:61977"/>
        <dbReference type="ChEBI" id="CHEBI:456216"/>
        <dbReference type="EC" id="2.7.11.1"/>
    </reaction>
</comment>
<evidence type="ECO:0000256" key="1">
    <source>
        <dbReference type="ARBA" id="ARBA00012513"/>
    </source>
</evidence>
<protein>
    <recommendedName>
        <fullName evidence="1">non-specific serine/threonine protein kinase</fullName>
        <ecNumber evidence="1">2.7.11.1</ecNumber>
    </recommendedName>
</protein>
<evidence type="ECO:0000256" key="4">
    <source>
        <dbReference type="ARBA" id="ARBA00022741"/>
    </source>
</evidence>
<dbReference type="InterPro" id="IPR000719">
    <property type="entry name" value="Prot_kinase_dom"/>
</dbReference>
<dbReference type="EC" id="2.7.11.1" evidence="1"/>
<dbReference type="GO" id="GO:0005524">
    <property type="term" value="F:ATP binding"/>
    <property type="evidence" value="ECO:0007669"/>
    <property type="project" value="UniProtKB-KW"/>
</dbReference>
<evidence type="ECO:0000256" key="7">
    <source>
        <dbReference type="ARBA" id="ARBA00047899"/>
    </source>
</evidence>
<evidence type="ECO:0000256" key="3">
    <source>
        <dbReference type="ARBA" id="ARBA00022679"/>
    </source>
</evidence>
<keyword evidence="5 10" id="KW-0418">Kinase</keyword>